<protein>
    <submittedName>
        <fullName evidence="1">50S ribosomal protein L32e</fullName>
    </submittedName>
</protein>
<evidence type="ECO:0000313" key="1">
    <source>
        <dbReference type="EMBL" id="MFB6490069.1"/>
    </source>
</evidence>
<reference evidence="1" key="1">
    <citation type="submission" date="2024-07" db="EMBL/GenBank/DDBJ databases">
        <title>Metagenome and Metagenome-Assembled Genomes of Archaea from a hot spring from the geothermal field of Los Azufres, Mexico.</title>
        <authorList>
            <person name="Marin-Paredes R."/>
            <person name="Martinez-Romero E."/>
            <person name="Servin-Garciduenas L.E."/>
        </authorList>
    </citation>
    <scope>NUCLEOTIDE SEQUENCE</scope>
</reference>
<sequence length="185" mass="21184">MSRPRRELTPELERALKLRLEMRRRGPEFVRVDQWRHARIEDSGWRRPRSLDNKIRQQRKGYPPKVKSGYRKPALARGLHPSGFVEALVYRPEDLDPLDPKTYAVRIASGVGLRKRLEIIKKAAEKGFYILNPGKKALEELKRAEQRQAEAQQTAQQQAAAPQEASQQQAQGAAQVEEKDKSAGQ</sequence>
<keyword evidence="1" id="KW-0689">Ribosomal protein</keyword>
<accession>A0ACC6V024</accession>
<organism evidence="1 2">
    <name type="scientific">Thermoproteus sp. AZ2</name>
    <dbReference type="NCBI Taxonomy" id="1609232"/>
    <lineage>
        <taxon>Archaea</taxon>
        <taxon>Thermoproteota</taxon>
        <taxon>Thermoprotei</taxon>
        <taxon>Thermoproteales</taxon>
        <taxon>Thermoproteaceae</taxon>
        <taxon>Thermoproteus</taxon>
    </lineage>
</organism>
<proteinExistence type="predicted"/>
<dbReference type="EMBL" id="JZWT02000004">
    <property type="protein sequence ID" value="MFB6490069.1"/>
    <property type="molecule type" value="Genomic_DNA"/>
</dbReference>
<name>A0ACC6V024_9CREN</name>
<keyword evidence="1" id="KW-0687">Ribonucleoprotein</keyword>
<comment type="caution">
    <text evidence="1">The sequence shown here is derived from an EMBL/GenBank/DDBJ whole genome shotgun (WGS) entry which is preliminary data.</text>
</comment>
<gene>
    <name evidence="1" type="ORF">TU35_002290</name>
</gene>
<dbReference type="Proteomes" id="UP000033636">
    <property type="component" value="Unassembled WGS sequence"/>
</dbReference>
<evidence type="ECO:0000313" key="2">
    <source>
        <dbReference type="Proteomes" id="UP000033636"/>
    </source>
</evidence>